<dbReference type="EMBL" id="FNTJ01000001">
    <property type="protein sequence ID" value="SEB70011.1"/>
    <property type="molecule type" value="Genomic_DNA"/>
</dbReference>
<dbReference type="Proteomes" id="UP000198982">
    <property type="component" value="Unassembled WGS sequence"/>
</dbReference>
<keyword evidence="3" id="KW-0808">Transferase</keyword>
<dbReference type="GO" id="GO:0019290">
    <property type="term" value="P:siderophore biosynthetic process"/>
    <property type="evidence" value="ECO:0007669"/>
    <property type="project" value="InterPro"/>
</dbReference>
<dbReference type="InterPro" id="IPR019432">
    <property type="entry name" value="Acyltransferase_MbtK/IucB-like"/>
</dbReference>
<feature type="domain" description="Acyltransferase MbtK/IucB-like conserved" evidence="2">
    <location>
        <begin position="171"/>
        <end position="218"/>
    </location>
</feature>
<keyword evidence="4" id="KW-1185">Reference proteome</keyword>
<dbReference type="Pfam" id="PF13523">
    <property type="entry name" value="Acetyltransf_8"/>
    <property type="match status" value="1"/>
</dbReference>
<dbReference type="RefSeq" id="WP_092312534.1">
    <property type="nucleotide sequence ID" value="NZ_FNTJ01000001.1"/>
</dbReference>
<comment type="pathway">
    <text evidence="1">Siderophore biosynthesis.</text>
</comment>
<dbReference type="Gene3D" id="3.40.630.30">
    <property type="match status" value="1"/>
</dbReference>
<sequence length="339" mass="39014">MKAALFTLSLNDGSTASVHEAEENQGSLHTEGFAALNFRSDGELIEILGEVPPNYPASALLAVLGGHFCHRKKSAQVRVRLRAGRDFAVLAIRLGVFDTLLAADAHQVELQCRRSTFWQHPLPWLSAPASAHTAPFYQFSGEKRHPQRPPLPQGEVYRRRLPGLNTEFSLRTIDPDRDLQAFNRWMNLEQVAFFWEQAGSLDEHAAYLQDMLADPRVHPLIGCYDDEPFAYFEVYWCKEDRIAPYYDVQDHDRGWHVVVGENKHQGIGKLKGWFNSLMHYMFLDDPRTQRILGEPRIDHDRQIDFLKSQGFGHLKDIQLAHKKAALLRLEREFFFDRPL</sequence>
<evidence type="ECO:0000259" key="2">
    <source>
        <dbReference type="SMART" id="SM01006"/>
    </source>
</evidence>
<accession>A0A1H4LH74</accession>
<dbReference type="SUPFAM" id="SSF55729">
    <property type="entry name" value="Acyl-CoA N-acyltransferases (Nat)"/>
    <property type="match status" value="1"/>
</dbReference>
<evidence type="ECO:0000256" key="1">
    <source>
        <dbReference type="ARBA" id="ARBA00004924"/>
    </source>
</evidence>
<proteinExistence type="predicted"/>
<gene>
    <name evidence="3" type="ORF">SAMN05216178_1908</name>
</gene>
<protein>
    <submittedName>
        <fullName evidence="3">Acetyltransferase (GNAT) domain-containing protein</fullName>
    </submittedName>
</protein>
<dbReference type="PANTHER" id="PTHR31438">
    <property type="entry name" value="LYSINE N-ACYLTRANSFERASE C17G9.06C-RELATED"/>
    <property type="match status" value="1"/>
</dbReference>
<reference evidence="4" key="1">
    <citation type="submission" date="2016-10" db="EMBL/GenBank/DDBJ databases">
        <authorList>
            <person name="Varghese N."/>
            <person name="Submissions S."/>
        </authorList>
    </citation>
    <scope>NUCLEOTIDE SEQUENCE [LARGE SCALE GENOMIC DNA]</scope>
    <source>
        <strain evidence="4">DSM 9751</strain>
    </source>
</reference>
<dbReference type="GO" id="GO:0016410">
    <property type="term" value="F:N-acyltransferase activity"/>
    <property type="evidence" value="ECO:0007669"/>
    <property type="project" value="TreeGrafter"/>
</dbReference>
<name>A0A1H4LH74_9PSED</name>
<dbReference type="InterPro" id="IPR016181">
    <property type="entry name" value="Acyl_CoA_acyltransferase"/>
</dbReference>
<organism evidence="3 4">
    <name type="scientific">Pseudomonas saponiphila</name>
    <dbReference type="NCBI Taxonomy" id="556534"/>
    <lineage>
        <taxon>Bacteria</taxon>
        <taxon>Pseudomonadati</taxon>
        <taxon>Pseudomonadota</taxon>
        <taxon>Gammaproteobacteria</taxon>
        <taxon>Pseudomonadales</taxon>
        <taxon>Pseudomonadaceae</taxon>
        <taxon>Pseudomonas</taxon>
    </lineage>
</organism>
<dbReference type="PANTHER" id="PTHR31438:SF1">
    <property type="entry name" value="LYSINE N-ACYLTRANSFERASE C17G9.06C-RELATED"/>
    <property type="match status" value="1"/>
</dbReference>
<evidence type="ECO:0000313" key="3">
    <source>
        <dbReference type="EMBL" id="SEB70011.1"/>
    </source>
</evidence>
<dbReference type="SMART" id="SM01006">
    <property type="entry name" value="AlcB"/>
    <property type="match status" value="1"/>
</dbReference>
<evidence type="ECO:0000313" key="4">
    <source>
        <dbReference type="Proteomes" id="UP000198982"/>
    </source>
</evidence>
<dbReference type="AlphaFoldDB" id="A0A1H4LH74"/>